<dbReference type="GO" id="GO:0000978">
    <property type="term" value="F:RNA polymerase II cis-regulatory region sequence-specific DNA binding"/>
    <property type="evidence" value="ECO:0007669"/>
    <property type="project" value="TreeGrafter"/>
</dbReference>
<dbReference type="SUPFAM" id="SSF57667">
    <property type="entry name" value="beta-beta-alpha zinc fingers"/>
    <property type="match status" value="1"/>
</dbReference>
<protein>
    <submittedName>
        <fullName evidence="14">C2H2-type domain-containing protein</fullName>
    </submittedName>
</protein>
<name>A0A183DVD5_9BILA</name>
<dbReference type="Proteomes" id="UP000271098">
    <property type="component" value="Unassembled WGS sequence"/>
</dbReference>
<dbReference type="InterPro" id="IPR013087">
    <property type="entry name" value="Znf_C2H2_type"/>
</dbReference>
<dbReference type="GO" id="GO:0008270">
    <property type="term" value="F:zinc ion binding"/>
    <property type="evidence" value="ECO:0007669"/>
    <property type="project" value="UniProtKB-KW"/>
</dbReference>
<evidence type="ECO:0000256" key="7">
    <source>
        <dbReference type="ARBA" id="ARBA00023242"/>
    </source>
</evidence>
<proteinExistence type="predicted"/>
<evidence type="ECO:0000313" key="12">
    <source>
        <dbReference type="EMBL" id="VDN20858.1"/>
    </source>
</evidence>
<dbReference type="GO" id="GO:0005654">
    <property type="term" value="C:nucleoplasm"/>
    <property type="evidence" value="ECO:0007669"/>
    <property type="project" value="TreeGrafter"/>
</dbReference>
<evidence type="ECO:0000256" key="5">
    <source>
        <dbReference type="ARBA" id="ARBA00023015"/>
    </source>
</evidence>
<dbReference type="SMART" id="SM00355">
    <property type="entry name" value="ZnF_C2H2"/>
    <property type="match status" value="3"/>
</dbReference>
<keyword evidence="4" id="KW-0862">Zinc</keyword>
<organism evidence="14">
    <name type="scientific">Gongylonema pulchrum</name>
    <dbReference type="NCBI Taxonomy" id="637853"/>
    <lineage>
        <taxon>Eukaryota</taxon>
        <taxon>Metazoa</taxon>
        <taxon>Ecdysozoa</taxon>
        <taxon>Nematoda</taxon>
        <taxon>Chromadorea</taxon>
        <taxon>Rhabditida</taxon>
        <taxon>Spirurina</taxon>
        <taxon>Spiruromorpha</taxon>
        <taxon>Spiruroidea</taxon>
        <taxon>Gongylonematidae</taxon>
        <taxon>Gongylonema</taxon>
    </lineage>
</organism>
<evidence type="ECO:0000256" key="1">
    <source>
        <dbReference type="ARBA" id="ARBA00004123"/>
    </source>
</evidence>
<dbReference type="PANTHER" id="PTHR24399">
    <property type="entry name" value="ZINC FINGER AND BTB DOMAIN-CONTAINING"/>
    <property type="match status" value="1"/>
</dbReference>
<feature type="region of interest" description="Disordered" evidence="9">
    <location>
        <begin position="407"/>
        <end position="427"/>
    </location>
</feature>
<keyword evidence="7" id="KW-0539">Nucleus</keyword>
<evidence type="ECO:0000256" key="2">
    <source>
        <dbReference type="ARBA" id="ARBA00022723"/>
    </source>
</evidence>
<evidence type="ECO:0000313" key="14">
    <source>
        <dbReference type="WBParaSite" id="GPUH_0001269001-mRNA-1"/>
    </source>
</evidence>
<dbReference type="InterPro" id="IPR036236">
    <property type="entry name" value="Znf_C2H2_sf"/>
</dbReference>
<feature type="domain" description="C2H2-type" evidence="11">
    <location>
        <begin position="491"/>
        <end position="519"/>
    </location>
</feature>
<reference evidence="12 13" key="2">
    <citation type="submission" date="2018-11" db="EMBL/GenBank/DDBJ databases">
        <authorList>
            <consortium name="Pathogen Informatics"/>
        </authorList>
    </citation>
    <scope>NUCLEOTIDE SEQUENCE [LARGE SCALE GENOMIC DNA]</scope>
</reference>
<feature type="domain" description="C2H2-type" evidence="11">
    <location>
        <begin position="432"/>
        <end position="459"/>
    </location>
</feature>
<keyword evidence="10" id="KW-0732">Signal</keyword>
<accession>A0A183DVD5</accession>
<evidence type="ECO:0000256" key="9">
    <source>
        <dbReference type="SAM" id="MobiDB-lite"/>
    </source>
</evidence>
<keyword evidence="6" id="KW-0804">Transcription</keyword>
<keyword evidence="8" id="KW-0863">Zinc-finger</keyword>
<feature type="compositionally biased region" description="Polar residues" evidence="9">
    <location>
        <begin position="418"/>
        <end position="427"/>
    </location>
</feature>
<evidence type="ECO:0000259" key="11">
    <source>
        <dbReference type="PROSITE" id="PS50157"/>
    </source>
</evidence>
<feature type="chain" id="PRO_5043138890" evidence="10">
    <location>
        <begin position="20"/>
        <end position="528"/>
    </location>
</feature>
<dbReference type="GO" id="GO:0001227">
    <property type="term" value="F:DNA-binding transcription repressor activity, RNA polymerase II-specific"/>
    <property type="evidence" value="ECO:0007669"/>
    <property type="project" value="TreeGrafter"/>
</dbReference>
<evidence type="ECO:0000256" key="8">
    <source>
        <dbReference type="PROSITE-ProRule" id="PRU00042"/>
    </source>
</evidence>
<dbReference type="PROSITE" id="PS00028">
    <property type="entry name" value="ZINC_FINGER_C2H2_1"/>
    <property type="match status" value="2"/>
</dbReference>
<dbReference type="WBParaSite" id="GPUH_0001269001-mRNA-1">
    <property type="protein sequence ID" value="GPUH_0001269001-mRNA-1"/>
    <property type="gene ID" value="GPUH_0001269001"/>
</dbReference>
<dbReference type="PROSITE" id="PS50157">
    <property type="entry name" value="ZINC_FINGER_C2H2_2"/>
    <property type="match status" value="2"/>
</dbReference>
<keyword evidence="2" id="KW-0479">Metal-binding</keyword>
<evidence type="ECO:0000256" key="4">
    <source>
        <dbReference type="ARBA" id="ARBA00022833"/>
    </source>
</evidence>
<sequence length="528" mass="57621">MSFAVACKLFICFIPLHLAVSNNHSFLSSDALHQPVTETVSTIFMETTSHPPFPGASFRNQAAVESDAGLAENVETDLSSVKNTLYYRQMEWFIGEWLETVNESIDDLSQSPNPYENLDAEHSVLDFETMLFATEPDAAQAADTTTTPFMDPDVHTDQPELWISEIDSDAFTALILKNAQSSGLQSAPDFEQLEHIQQKPVTSYGTAALRSQPLLTDITAELPSNPMDSSRNSRVSGDLSLIPSTEIDSRSISALLQSPTTDKLGPDATCLHSSASRSSVFSMPKSIDSKLEPNSFLSTDPCTSQGAAGGAITTNHIILSSVACNLVSNSLGKHIANKLPGKKSGCRTLPSYNLIPPVVNHVPICKPIMIVPLHFVAKQPTSSKKSAKKLVTFQLVPIKTSVQTGLTTTAPGGPVRTAQPSTSNSTKSTKRFTCGRCGKLFFAYVAFKKHLNSHNKKGEYRCNWPSCGILERAYRDLSRHYLEHLSGSDLYLCDICGKVCDSRSHLNSHKQSMHTKGEFCSRKIALFL</sequence>
<dbReference type="EMBL" id="UYRT01079511">
    <property type="protein sequence ID" value="VDN20858.1"/>
    <property type="molecule type" value="Genomic_DNA"/>
</dbReference>
<evidence type="ECO:0000256" key="3">
    <source>
        <dbReference type="ARBA" id="ARBA00022737"/>
    </source>
</evidence>
<dbReference type="OrthoDB" id="9411774at2759"/>
<keyword evidence="5" id="KW-0805">Transcription regulation</keyword>
<reference evidence="14" key="1">
    <citation type="submission" date="2016-06" db="UniProtKB">
        <authorList>
            <consortium name="WormBaseParasite"/>
        </authorList>
    </citation>
    <scope>IDENTIFICATION</scope>
</reference>
<dbReference type="AlphaFoldDB" id="A0A183DVD5"/>
<dbReference type="Gene3D" id="3.30.160.60">
    <property type="entry name" value="Classic Zinc Finger"/>
    <property type="match status" value="1"/>
</dbReference>
<feature type="signal peptide" evidence="10">
    <location>
        <begin position="1"/>
        <end position="19"/>
    </location>
</feature>
<evidence type="ECO:0000256" key="10">
    <source>
        <dbReference type="SAM" id="SignalP"/>
    </source>
</evidence>
<gene>
    <name evidence="12" type="ORF">GPUH_LOCUS12674</name>
</gene>
<evidence type="ECO:0000313" key="13">
    <source>
        <dbReference type="Proteomes" id="UP000271098"/>
    </source>
</evidence>
<keyword evidence="13" id="KW-1185">Reference proteome</keyword>
<dbReference type="PANTHER" id="PTHR24399:SF70">
    <property type="entry name" value="C2H2-TYPE DOMAIN-CONTAINING PROTEIN"/>
    <property type="match status" value="1"/>
</dbReference>
<evidence type="ECO:0000256" key="6">
    <source>
        <dbReference type="ARBA" id="ARBA00023163"/>
    </source>
</evidence>
<keyword evidence="3" id="KW-0677">Repeat</keyword>
<comment type="subcellular location">
    <subcellularLocation>
        <location evidence="1">Nucleus</location>
    </subcellularLocation>
</comment>